<dbReference type="AlphaFoldDB" id="A0A420EGX1"/>
<reference evidence="1 2" key="1">
    <citation type="submission" date="2018-09" db="EMBL/GenBank/DDBJ databases">
        <authorList>
            <person name="Wang Z."/>
        </authorList>
    </citation>
    <scope>NUCLEOTIDE SEQUENCE [LARGE SCALE GENOMIC DNA]</scope>
    <source>
        <strain evidence="1 2">ALS 81</strain>
    </source>
</reference>
<sequence length="82" mass="9613">MSEAKFVLYHTQGCHLCEQAHALWLEINSDFDIQLLDIVTQEQLSKRYAYSIPVIRNLDQGDELAWPFDAKQLQQFIQRTVC</sequence>
<dbReference type="EMBL" id="RAQO01000004">
    <property type="protein sequence ID" value="RKF19918.1"/>
    <property type="molecule type" value="Genomic_DNA"/>
</dbReference>
<accession>A0A420EGX1</accession>
<proteinExistence type="predicted"/>
<comment type="caution">
    <text evidence="1">The sequence shown here is derived from an EMBL/GenBank/DDBJ whole genome shotgun (WGS) entry which is preliminary data.</text>
</comment>
<dbReference type="SUPFAM" id="SSF52833">
    <property type="entry name" value="Thioredoxin-like"/>
    <property type="match status" value="1"/>
</dbReference>
<dbReference type="Proteomes" id="UP000286482">
    <property type="component" value="Unassembled WGS sequence"/>
</dbReference>
<dbReference type="InterPro" id="IPR036249">
    <property type="entry name" value="Thioredoxin-like_sf"/>
</dbReference>
<dbReference type="OrthoDB" id="8537427at2"/>
<gene>
    <name evidence="1" type="ORF">DBZ36_05530</name>
</gene>
<keyword evidence="2" id="KW-1185">Reference proteome</keyword>
<name>A0A420EGX1_9ALTE</name>
<protein>
    <submittedName>
        <fullName evidence="1">Glutaredoxin family protein</fullName>
    </submittedName>
</protein>
<dbReference type="RefSeq" id="WP_120353922.1">
    <property type="nucleotide sequence ID" value="NZ_RAQO01000004.1"/>
</dbReference>
<dbReference type="Pfam" id="PF05768">
    <property type="entry name" value="Glrx-like"/>
    <property type="match status" value="1"/>
</dbReference>
<evidence type="ECO:0000313" key="1">
    <source>
        <dbReference type="EMBL" id="RKF19918.1"/>
    </source>
</evidence>
<dbReference type="InterPro" id="IPR008554">
    <property type="entry name" value="Glutaredoxin-like"/>
</dbReference>
<organism evidence="1 2">
    <name type="scientific">Alginatibacterium sediminis</name>
    <dbReference type="NCBI Taxonomy" id="2164068"/>
    <lineage>
        <taxon>Bacteria</taxon>
        <taxon>Pseudomonadati</taxon>
        <taxon>Pseudomonadota</taxon>
        <taxon>Gammaproteobacteria</taxon>
        <taxon>Alteromonadales</taxon>
        <taxon>Alteromonadaceae</taxon>
        <taxon>Alginatibacterium</taxon>
    </lineage>
</organism>
<dbReference type="Gene3D" id="3.40.30.10">
    <property type="entry name" value="Glutaredoxin"/>
    <property type="match status" value="1"/>
</dbReference>
<evidence type="ECO:0000313" key="2">
    <source>
        <dbReference type="Proteomes" id="UP000286482"/>
    </source>
</evidence>